<dbReference type="SUPFAM" id="SSF48097">
    <property type="entry name" value="Regulator of G-protein signaling, RGS"/>
    <property type="match status" value="1"/>
</dbReference>
<organism evidence="3 4">
    <name type="scientific">Schistosoma rodhaini</name>
    <dbReference type="NCBI Taxonomy" id="6188"/>
    <lineage>
        <taxon>Eukaryota</taxon>
        <taxon>Metazoa</taxon>
        <taxon>Spiralia</taxon>
        <taxon>Lophotrochozoa</taxon>
        <taxon>Platyhelminthes</taxon>
        <taxon>Trematoda</taxon>
        <taxon>Digenea</taxon>
        <taxon>Strigeidida</taxon>
        <taxon>Schistosomatoidea</taxon>
        <taxon>Schistosomatidae</taxon>
        <taxon>Schistosoma</taxon>
    </lineage>
</organism>
<evidence type="ECO:0000313" key="4">
    <source>
        <dbReference type="WBParaSite" id="SRDH1_40940.1"/>
    </source>
</evidence>
<dbReference type="InterPro" id="IPR016137">
    <property type="entry name" value="RGS"/>
</dbReference>
<dbReference type="InterPro" id="IPR044926">
    <property type="entry name" value="RGS_subdomain_2"/>
</dbReference>
<dbReference type="Proteomes" id="UP000050792">
    <property type="component" value="Unassembled WGS sequence"/>
</dbReference>
<evidence type="ECO:0000259" key="2">
    <source>
        <dbReference type="PROSITE" id="PS50132"/>
    </source>
</evidence>
<accession>A0AA85FAU0</accession>
<dbReference type="PANTHER" id="PTHR10845">
    <property type="entry name" value="REGULATOR OF G PROTEIN SIGNALING"/>
    <property type="match status" value="1"/>
</dbReference>
<dbReference type="AlphaFoldDB" id="A0AA85FAU0"/>
<feature type="compositionally biased region" description="Low complexity" evidence="1">
    <location>
        <begin position="273"/>
        <end position="294"/>
    </location>
</feature>
<dbReference type="InterPro" id="IPR036305">
    <property type="entry name" value="RGS_sf"/>
</dbReference>
<dbReference type="Gene3D" id="1.10.167.10">
    <property type="entry name" value="Regulator of G-protein Signalling 4, domain 2"/>
    <property type="match status" value="1"/>
</dbReference>
<dbReference type="SMART" id="SM00315">
    <property type="entry name" value="RGS"/>
    <property type="match status" value="1"/>
</dbReference>
<dbReference type="WBParaSite" id="SRDH1_40940.1">
    <property type="protein sequence ID" value="SRDH1_40940.1"/>
    <property type="gene ID" value="SRDH1_40940"/>
</dbReference>
<dbReference type="PROSITE" id="PS50132">
    <property type="entry name" value="RGS"/>
    <property type="match status" value="1"/>
</dbReference>
<dbReference type="FunFam" id="1.10.167.10:FF:000001">
    <property type="entry name" value="Putative regulator of g-protein signaling 12"/>
    <property type="match status" value="1"/>
</dbReference>
<proteinExistence type="predicted"/>
<reference evidence="4" key="2">
    <citation type="submission" date="2023-11" db="UniProtKB">
        <authorList>
            <consortium name="WormBaseParasite"/>
        </authorList>
    </citation>
    <scope>IDENTIFICATION</scope>
</reference>
<dbReference type="PRINTS" id="PR01301">
    <property type="entry name" value="RGSPROTEIN"/>
</dbReference>
<dbReference type="PANTHER" id="PTHR10845:SF259">
    <property type="entry name" value="RGS DOMAIN-CONTAINING PROTEIN-RELATED"/>
    <property type="match status" value="1"/>
</dbReference>
<evidence type="ECO:0000313" key="3">
    <source>
        <dbReference type="Proteomes" id="UP000050792"/>
    </source>
</evidence>
<dbReference type="Pfam" id="PF00615">
    <property type="entry name" value="RGS"/>
    <property type="match status" value="1"/>
</dbReference>
<keyword evidence="3" id="KW-1185">Reference proteome</keyword>
<protein>
    <recommendedName>
        <fullName evidence="2">RGS domain-containing protein</fullName>
    </recommendedName>
</protein>
<reference evidence="3" key="1">
    <citation type="submission" date="2022-06" db="EMBL/GenBank/DDBJ databases">
        <authorList>
            <person name="Berger JAMES D."/>
            <person name="Berger JAMES D."/>
        </authorList>
    </citation>
    <scope>NUCLEOTIDE SEQUENCE [LARGE SCALE GENOMIC DNA]</scope>
</reference>
<name>A0AA85FAU0_9TREM</name>
<evidence type="ECO:0000256" key="1">
    <source>
        <dbReference type="SAM" id="MobiDB-lite"/>
    </source>
</evidence>
<feature type="region of interest" description="Disordered" evidence="1">
    <location>
        <begin position="273"/>
        <end position="295"/>
    </location>
</feature>
<sequence length="617" mass="71707">MKNNLINKMLHNQSKTFENDEENSFENDHLLTYLSLPNLNVTYFLYKTEYTTEMNSINHIEIKRYNELINEQLQYKIKRKTQYLSKSYTSLSLNKQYDTTTTTTNNNNNSSSSRIQNISHSDCLLLFKSLNNRSKCVINLTEQKSQLSFNENELSNKNKHINEFTAQSDLHLDCNTEIQKQSVYGDNQRNVSDSLFLLNTFEQSTSNSKYYNNRHHSLKIKKTKYSAISRLHSIHFIPHGFYNYFYDQIKKSDHQIKRHKTLINKLNTTTINNTTNNTTHNTNNNNTTNINSSNPSVKKQFLRHFSFIYHDRKLSSSLLSSSSASSGLSYSNHSHLKILFKNNDHENCYHNRTTPLTTSLLDKSPRLERKLSKLAIGVRDKITTLCRSASSALPQSYGTDIVISNHRVFLEKLFRSGGPTREDVEDWARSFESVLRDKYGVLVFREFLRTEFSDENIRFWLICEDYRNKSGTKNMQRKAFKIFNEYVAVQAAREVNLDSNTRLQTERELASANKNTFDQCQRRIQSLMEKDSYRRFLRSDLYLTAVELSRIRECNMSNKLGRHSVIDFRGIKSAFTISKYSSVPPSIASSTITYADSSSSSMTNLNSKIVSTKMNEK</sequence>
<feature type="domain" description="RGS" evidence="2">
    <location>
        <begin position="430"/>
        <end position="546"/>
    </location>
</feature>